<proteinExistence type="predicted"/>
<protein>
    <submittedName>
        <fullName evidence="1">Uncharacterized protein</fullName>
    </submittedName>
</protein>
<evidence type="ECO:0000313" key="1">
    <source>
        <dbReference type="EMBL" id="SIS80593.1"/>
    </source>
</evidence>
<name>A0A1N7M3H2_9RHOB</name>
<keyword evidence="2" id="KW-1185">Reference proteome</keyword>
<sequence>MGPRNVAPPPVLQDLPPGVSARVLPAFFRIGGPWAVPQVQYSLPLSGLKLVHCADPATPVIFTGGSDGLHIFPAAPPTVRCLIAVLRDDILGRVPLRGARFEVGDGIVLARQWGRWGIVKTGEGMGPERLAPADLEALAVLLEHALAAG</sequence>
<gene>
    <name evidence="1" type="ORF">SAMN05421795_105136</name>
</gene>
<dbReference type="AlphaFoldDB" id="A0A1N7M3H2"/>
<organism evidence="1 2">
    <name type="scientific">Phaeovulum vinaykumarii</name>
    <dbReference type="NCBI Taxonomy" id="407234"/>
    <lineage>
        <taxon>Bacteria</taxon>
        <taxon>Pseudomonadati</taxon>
        <taxon>Pseudomonadota</taxon>
        <taxon>Alphaproteobacteria</taxon>
        <taxon>Rhodobacterales</taxon>
        <taxon>Paracoccaceae</taxon>
        <taxon>Phaeovulum</taxon>
    </lineage>
</organism>
<dbReference type="RefSeq" id="WP_143524447.1">
    <property type="nucleotide sequence ID" value="NZ_FTOM01000005.1"/>
</dbReference>
<dbReference type="Proteomes" id="UP000186098">
    <property type="component" value="Unassembled WGS sequence"/>
</dbReference>
<accession>A0A1N7M3H2</accession>
<dbReference type="EMBL" id="FTOM01000005">
    <property type="protein sequence ID" value="SIS80593.1"/>
    <property type="molecule type" value="Genomic_DNA"/>
</dbReference>
<reference evidence="2" key="1">
    <citation type="submission" date="2017-01" db="EMBL/GenBank/DDBJ databases">
        <authorList>
            <person name="Varghese N."/>
            <person name="Submissions S."/>
        </authorList>
    </citation>
    <scope>NUCLEOTIDE SEQUENCE [LARGE SCALE GENOMIC DNA]</scope>
    <source>
        <strain evidence="2">DSM 18714</strain>
    </source>
</reference>
<evidence type="ECO:0000313" key="2">
    <source>
        <dbReference type="Proteomes" id="UP000186098"/>
    </source>
</evidence>